<dbReference type="PROSITE" id="PS50850">
    <property type="entry name" value="MFS"/>
    <property type="match status" value="1"/>
</dbReference>
<keyword evidence="2" id="KW-0813">Transport</keyword>
<accession>A0A423W5G8</accession>
<evidence type="ECO:0000256" key="7">
    <source>
        <dbReference type="SAM" id="Phobius"/>
    </source>
</evidence>
<feature type="transmembrane region" description="Helical" evidence="7">
    <location>
        <begin position="158"/>
        <end position="178"/>
    </location>
</feature>
<feature type="transmembrane region" description="Helical" evidence="7">
    <location>
        <begin position="394"/>
        <end position="415"/>
    </location>
</feature>
<reference evidence="9 10" key="1">
    <citation type="submission" date="2015-09" db="EMBL/GenBank/DDBJ databases">
        <title>Host preference determinants of Valsa canker pathogens revealed by comparative genomics.</title>
        <authorList>
            <person name="Yin Z."/>
            <person name="Huang L."/>
        </authorList>
    </citation>
    <scope>NUCLEOTIDE SEQUENCE [LARGE SCALE GENOMIC DNA]</scope>
    <source>
        <strain evidence="9 10">YSFL</strain>
    </source>
</reference>
<dbReference type="Proteomes" id="UP000284375">
    <property type="component" value="Unassembled WGS sequence"/>
</dbReference>
<evidence type="ECO:0000256" key="2">
    <source>
        <dbReference type="ARBA" id="ARBA00022448"/>
    </source>
</evidence>
<dbReference type="InterPro" id="IPR036259">
    <property type="entry name" value="MFS_trans_sf"/>
</dbReference>
<comment type="subcellular location">
    <subcellularLocation>
        <location evidence="1">Membrane</location>
        <topology evidence="1">Multi-pass membrane protein</topology>
    </subcellularLocation>
</comment>
<dbReference type="FunFam" id="1.20.1250.20:FF:000172">
    <property type="entry name" value="MFS multidrug resistance transporter"/>
    <property type="match status" value="1"/>
</dbReference>
<feature type="compositionally biased region" description="Basic and acidic residues" evidence="6">
    <location>
        <begin position="37"/>
        <end position="56"/>
    </location>
</feature>
<dbReference type="CDD" id="cd17323">
    <property type="entry name" value="MFS_Tpo1_MDR_like"/>
    <property type="match status" value="1"/>
</dbReference>
<comment type="caution">
    <text evidence="9">The sequence shown here is derived from an EMBL/GenBank/DDBJ whole genome shotgun (WGS) entry which is preliminary data.</text>
</comment>
<keyword evidence="10" id="KW-1185">Reference proteome</keyword>
<name>A0A423W5G8_CYTCH</name>
<organism evidence="9 10">
    <name type="scientific">Cytospora chrysosperma</name>
    <name type="common">Cytospora canker fungus</name>
    <name type="synonym">Sphaeria chrysosperma</name>
    <dbReference type="NCBI Taxonomy" id="252740"/>
    <lineage>
        <taxon>Eukaryota</taxon>
        <taxon>Fungi</taxon>
        <taxon>Dikarya</taxon>
        <taxon>Ascomycota</taxon>
        <taxon>Pezizomycotina</taxon>
        <taxon>Sordariomycetes</taxon>
        <taxon>Sordariomycetidae</taxon>
        <taxon>Diaporthales</taxon>
        <taxon>Cytosporaceae</taxon>
        <taxon>Cytospora</taxon>
    </lineage>
</organism>
<feature type="transmembrane region" description="Helical" evidence="7">
    <location>
        <begin position="516"/>
        <end position="533"/>
    </location>
</feature>
<feature type="transmembrane region" description="Helical" evidence="7">
    <location>
        <begin position="190"/>
        <end position="209"/>
    </location>
</feature>
<evidence type="ECO:0000256" key="4">
    <source>
        <dbReference type="ARBA" id="ARBA00022989"/>
    </source>
</evidence>
<dbReference type="EMBL" id="LJZO01000013">
    <property type="protein sequence ID" value="ROV98591.1"/>
    <property type="molecule type" value="Genomic_DNA"/>
</dbReference>
<protein>
    <recommendedName>
        <fullName evidence="8">Major facilitator superfamily (MFS) profile domain-containing protein</fullName>
    </recommendedName>
</protein>
<feature type="region of interest" description="Disordered" evidence="6">
    <location>
        <begin position="1"/>
        <end position="64"/>
    </location>
</feature>
<dbReference type="STRING" id="252740.A0A423W5G8"/>
<evidence type="ECO:0000259" key="8">
    <source>
        <dbReference type="PROSITE" id="PS50850"/>
    </source>
</evidence>
<dbReference type="GO" id="GO:0005886">
    <property type="term" value="C:plasma membrane"/>
    <property type="evidence" value="ECO:0007669"/>
    <property type="project" value="TreeGrafter"/>
</dbReference>
<dbReference type="OrthoDB" id="3936150at2759"/>
<proteinExistence type="predicted"/>
<sequence>MAASDQEKRDGDAVSQGTLAATDKDFEKTTPSGTSMEGDKVNEKPTHSNEHHRDPMPEGPEGLNIGFVPDSEAAVTQVRSTSSARSRPLVIVPRRERRGLLSQLVLIPEVERPYDYSRRTKWVITLIVALAAAGGPLGSGIFYPALSQISAYFHTSETIVNLTVAFYMLAMAIFPLWWSSFSETLGRRTIYVISFSLFVVFGVLSAISTNIAMLIVFRVLGGGAAASVQAVGAGTISDLWEPFERGSAMGIFYLGPLAGPLIAPIVGGALAQGFNWQATMWFLTAFGGFNLICLVFLLPETLARPKPQQLPAPASSLANTLTRTSTRQSIADKSKRGAMILRKGLIEPLSCILLLRFPPVALTVALSSVTYTALYMLNICIQSTFDSPPYNFSIIIVGLLYIPVSLGYFGASLIGGRWVDKIMAREANKAGQYDANGKLIFLPEYRLRENAWVAASVYPFAMIWFGWCADKGVMWLAASVANFFFGLAAMLIFGASTTMLTEFMPKKSSSGVALNNFVRSALSCVGIVVTQPLIDVMGVGWLCTMIALFAWITANVCIWLLLKKSPGWRKMMDEQMGKTR</sequence>
<keyword evidence="5 7" id="KW-0472">Membrane</keyword>
<feature type="transmembrane region" description="Helical" evidence="7">
    <location>
        <begin position="251"/>
        <end position="274"/>
    </location>
</feature>
<dbReference type="InterPro" id="IPR011701">
    <property type="entry name" value="MFS"/>
</dbReference>
<feature type="transmembrane region" description="Helical" evidence="7">
    <location>
        <begin position="215"/>
        <end position="239"/>
    </location>
</feature>
<keyword evidence="3 7" id="KW-0812">Transmembrane</keyword>
<dbReference type="PANTHER" id="PTHR23502:SF5">
    <property type="entry name" value="QUINIDINE RESISTANCE PROTEIN 3"/>
    <property type="match status" value="1"/>
</dbReference>
<evidence type="ECO:0000256" key="5">
    <source>
        <dbReference type="ARBA" id="ARBA00023136"/>
    </source>
</evidence>
<feature type="transmembrane region" description="Helical" evidence="7">
    <location>
        <begin position="122"/>
        <end position="146"/>
    </location>
</feature>
<feature type="transmembrane region" description="Helical" evidence="7">
    <location>
        <begin position="539"/>
        <end position="562"/>
    </location>
</feature>
<evidence type="ECO:0000256" key="6">
    <source>
        <dbReference type="SAM" id="MobiDB-lite"/>
    </source>
</evidence>
<keyword evidence="4 7" id="KW-1133">Transmembrane helix</keyword>
<dbReference type="Gene3D" id="1.20.1250.20">
    <property type="entry name" value="MFS general substrate transporter like domains"/>
    <property type="match status" value="1"/>
</dbReference>
<feature type="transmembrane region" description="Helical" evidence="7">
    <location>
        <begin position="280"/>
        <end position="298"/>
    </location>
</feature>
<feature type="transmembrane region" description="Helical" evidence="7">
    <location>
        <begin position="349"/>
        <end position="374"/>
    </location>
</feature>
<evidence type="ECO:0000256" key="3">
    <source>
        <dbReference type="ARBA" id="ARBA00022692"/>
    </source>
</evidence>
<evidence type="ECO:0000313" key="10">
    <source>
        <dbReference type="Proteomes" id="UP000284375"/>
    </source>
</evidence>
<dbReference type="PANTHER" id="PTHR23502">
    <property type="entry name" value="MAJOR FACILITATOR SUPERFAMILY"/>
    <property type="match status" value="1"/>
</dbReference>
<dbReference type="AlphaFoldDB" id="A0A423W5G8"/>
<evidence type="ECO:0000256" key="1">
    <source>
        <dbReference type="ARBA" id="ARBA00004141"/>
    </source>
</evidence>
<feature type="domain" description="Major facilitator superfamily (MFS) profile" evidence="8">
    <location>
        <begin position="124"/>
        <end position="566"/>
    </location>
</feature>
<feature type="transmembrane region" description="Helical" evidence="7">
    <location>
        <begin position="450"/>
        <end position="467"/>
    </location>
</feature>
<dbReference type="GO" id="GO:0010509">
    <property type="term" value="P:intracellular polyamine homeostasis"/>
    <property type="evidence" value="ECO:0007669"/>
    <property type="project" value="TreeGrafter"/>
</dbReference>
<dbReference type="GO" id="GO:0015203">
    <property type="term" value="F:polyamine transmembrane transporter activity"/>
    <property type="evidence" value="ECO:0007669"/>
    <property type="project" value="TreeGrafter"/>
</dbReference>
<gene>
    <name evidence="9" type="ORF">VSDG_04272</name>
</gene>
<dbReference type="InterPro" id="IPR020846">
    <property type="entry name" value="MFS_dom"/>
</dbReference>
<dbReference type="Pfam" id="PF07690">
    <property type="entry name" value="MFS_1"/>
    <property type="match status" value="1"/>
</dbReference>
<dbReference type="SUPFAM" id="SSF103473">
    <property type="entry name" value="MFS general substrate transporter"/>
    <property type="match status" value="1"/>
</dbReference>
<evidence type="ECO:0000313" key="9">
    <source>
        <dbReference type="EMBL" id="ROV98591.1"/>
    </source>
</evidence>
<feature type="transmembrane region" description="Helical" evidence="7">
    <location>
        <begin position="473"/>
        <end position="495"/>
    </location>
</feature>
<feature type="compositionally biased region" description="Basic and acidic residues" evidence="6">
    <location>
        <begin position="1"/>
        <end position="12"/>
    </location>
</feature>